<evidence type="ECO:0000256" key="9">
    <source>
        <dbReference type="SAM" id="MobiDB-lite"/>
    </source>
</evidence>
<evidence type="ECO:0000256" key="8">
    <source>
        <dbReference type="ARBA" id="ARBA00023136"/>
    </source>
</evidence>
<comment type="similarity">
    <text evidence="2">Belongs to the EMC10 family.</text>
</comment>
<dbReference type="HOGENOM" id="CLU_065716_1_0_1"/>
<dbReference type="OrthoDB" id="1894652at2759"/>
<dbReference type="EMBL" id="DS235243">
    <property type="protein sequence ID" value="EEB13874.1"/>
    <property type="molecule type" value="Genomic_DNA"/>
</dbReference>
<dbReference type="CTD" id="8235493"/>
<keyword evidence="4" id="KW-0812">Transmembrane</keyword>
<reference evidence="11" key="2">
    <citation type="submission" date="2007-04" db="EMBL/GenBank/DDBJ databases">
        <title>The genome of the human body louse.</title>
        <authorList>
            <consortium name="The Human Body Louse Genome Consortium"/>
            <person name="Kirkness E."/>
            <person name="Walenz B."/>
            <person name="Hass B."/>
            <person name="Bruggner R."/>
            <person name="Strausberg R."/>
        </authorList>
    </citation>
    <scope>NUCLEOTIDE SEQUENCE</scope>
    <source>
        <strain evidence="11">USDA</strain>
    </source>
</reference>
<keyword evidence="6" id="KW-0256">Endoplasmic reticulum</keyword>
<reference evidence="11" key="1">
    <citation type="submission" date="2007-04" db="EMBL/GenBank/DDBJ databases">
        <title>Annotation of Pediculus humanus corporis strain USDA.</title>
        <authorList>
            <person name="Kirkness E."/>
            <person name="Hannick L."/>
            <person name="Hass B."/>
            <person name="Bruggner R."/>
            <person name="Lawson D."/>
            <person name="Bidwell S."/>
            <person name="Joardar V."/>
            <person name="Caler E."/>
            <person name="Walenz B."/>
            <person name="Inman J."/>
            <person name="Schobel S."/>
            <person name="Galinsky K."/>
            <person name="Amedeo P."/>
            <person name="Strausberg R."/>
        </authorList>
    </citation>
    <scope>NUCLEOTIDE SEQUENCE</scope>
    <source>
        <strain evidence="11">USDA</strain>
    </source>
</reference>
<evidence type="ECO:0000313" key="12">
    <source>
        <dbReference type="EnsemblMetazoa" id="PHUM262890-PA"/>
    </source>
</evidence>
<organism>
    <name type="scientific">Pediculus humanus subsp. corporis</name>
    <name type="common">Body louse</name>
    <dbReference type="NCBI Taxonomy" id="121224"/>
    <lineage>
        <taxon>Eukaryota</taxon>
        <taxon>Metazoa</taxon>
        <taxon>Ecdysozoa</taxon>
        <taxon>Arthropoda</taxon>
        <taxon>Hexapoda</taxon>
        <taxon>Insecta</taxon>
        <taxon>Pterygota</taxon>
        <taxon>Neoptera</taxon>
        <taxon>Paraneoptera</taxon>
        <taxon>Psocodea</taxon>
        <taxon>Troctomorpha</taxon>
        <taxon>Phthiraptera</taxon>
        <taxon>Anoplura</taxon>
        <taxon>Pediculidae</taxon>
        <taxon>Pediculus</taxon>
    </lineage>
</organism>
<evidence type="ECO:0000313" key="13">
    <source>
        <dbReference type="Proteomes" id="UP000009046"/>
    </source>
</evidence>
<feature type="signal peptide" evidence="10">
    <location>
        <begin position="1"/>
        <end position="18"/>
    </location>
</feature>
<feature type="region of interest" description="Disordered" evidence="9">
    <location>
        <begin position="221"/>
        <end position="247"/>
    </location>
</feature>
<evidence type="ECO:0000256" key="5">
    <source>
        <dbReference type="ARBA" id="ARBA00022729"/>
    </source>
</evidence>
<dbReference type="GeneID" id="8235493"/>
<gene>
    <name evidence="12" type="primary">8235493</name>
    <name evidence="11" type="ORF">Phum_PHUM262890</name>
</gene>
<keyword evidence="7" id="KW-1133">Transmembrane helix</keyword>
<sequence>MLFVKFFLLGAGLLGCYGLGSDLEYDGKVNIQLEHSLDNFEPPSYFHRGDILIKSLHSGAYSIDEGSVNHENYVKLKNLARDNGNYKMKATIKTSDGKANYFNTFVKACSLLESHLTNVISVNLDDSGNVIAVTMAVPKICTGTDVEYNSNIKFNTTVEVKHMELGPVPDTAIYIQKLERDREAKERGEVKDNRSFLAKYWMYIVPVVIFMLLQSATNLESGGGSGGGGGGSGGGNGGGGGGAVSQR</sequence>
<dbReference type="RefSeq" id="XP_002426612.1">
    <property type="nucleotide sequence ID" value="XM_002426567.1"/>
</dbReference>
<proteinExistence type="inferred from homology"/>
<evidence type="ECO:0000256" key="3">
    <source>
        <dbReference type="ARBA" id="ARBA00020105"/>
    </source>
</evidence>
<dbReference type="InParanoid" id="E0VKF8"/>
<feature type="chain" id="PRO_5011412495" description="ER membrane protein complex subunit 10" evidence="10">
    <location>
        <begin position="19"/>
        <end position="247"/>
    </location>
</feature>
<dbReference type="EMBL" id="AAZO01003039">
    <property type="status" value="NOT_ANNOTATED_CDS"/>
    <property type="molecule type" value="Genomic_DNA"/>
</dbReference>
<keyword evidence="8" id="KW-0472">Membrane</keyword>
<dbReference type="PROSITE" id="PS51257">
    <property type="entry name" value="PROKAR_LIPOPROTEIN"/>
    <property type="match status" value="1"/>
</dbReference>
<dbReference type="VEuPathDB" id="VectorBase:PHUM262890"/>
<protein>
    <recommendedName>
        <fullName evidence="3">ER membrane protein complex subunit 10</fullName>
    </recommendedName>
</protein>
<dbReference type="PANTHER" id="PTHR21397">
    <property type="entry name" value="CHROMATIN COMPLEXES SUBUNIT BAP18-RELATED"/>
    <property type="match status" value="1"/>
</dbReference>
<dbReference type="eggNOG" id="KOG4827">
    <property type="taxonomic scope" value="Eukaryota"/>
</dbReference>
<evidence type="ECO:0000256" key="6">
    <source>
        <dbReference type="ARBA" id="ARBA00022824"/>
    </source>
</evidence>
<evidence type="ECO:0000256" key="4">
    <source>
        <dbReference type="ARBA" id="ARBA00022692"/>
    </source>
</evidence>
<dbReference type="GO" id="GO:0072546">
    <property type="term" value="C:EMC complex"/>
    <property type="evidence" value="ECO:0007669"/>
    <property type="project" value="TreeGrafter"/>
</dbReference>
<dbReference type="FunCoup" id="E0VKF8">
    <property type="interactions" value="622"/>
</dbReference>
<keyword evidence="5 10" id="KW-0732">Signal</keyword>
<dbReference type="CDD" id="cd22209">
    <property type="entry name" value="EMC10"/>
    <property type="match status" value="1"/>
</dbReference>
<dbReference type="Proteomes" id="UP000009046">
    <property type="component" value="Unassembled WGS sequence"/>
</dbReference>
<evidence type="ECO:0000256" key="1">
    <source>
        <dbReference type="ARBA" id="ARBA00004115"/>
    </source>
</evidence>
<dbReference type="OMA" id="WITIELQ"/>
<evidence type="ECO:0000256" key="7">
    <source>
        <dbReference type="ARBA" id="ARBA00022989"/>
    </source>
</evidence>
<name>E0VKF8_PEDHC</name>
<dbReference type="PANTHER" id="PTHR21397:SF4">
    <property type="entry name" value="ER MEMBRANE PROTEIN COMPLEX SUBUNIT 10"/>
    <property type="match status" value="1"/>
</dbReference>
<keyword evidence="13" id="KW-1185">Reference proteome</keyword>
<dbReference type="STRING" id="121224.E0VKF8"/>
<dbReference type="Pfam" id="PF21203">
    <property type="entry name" value="ECM10"/>
    <property type="match status" value="1"/>
</dbReference>
<reference evidence="12" key="3">
    <citation type="submission" date="2021-02" db="UniProtKB">
        <authorList>
            <consortium name="EnsemblMetazoa"/>
        </authorList>
    </citation>
    <scope>IDENTIFICATION</scope>
    <source>
        <strain evidence="12">USDA</strain>
    </source>
</reference>
<dbReference type="EnsemblMetazoa" id="PHUM262890-RA">
    <property type="protein sequence ID" value="PHUM262890-PA"/>
    <property type="gene ID" value="PHUM262890"/>
</dbReference>
<comment type="subcellular location">
    <subcellularLocation>
        <location evidence="1">Endoplasmic reticulum membrane</location>
        <topology evidence="1">Single-pass type I membrane protein</topology>
    </subcellularLocation>
</comment>
<dbReference type="AlphaFoldDB" id="E0VKF8"/>
<evidence type="ECO:0000256" key="2">
    <source>
        <dbReference type="ARBA" id="ARBA00007695"/>
    </source>
</evidence>
<evidence type="ECO:0000256" key="10">
    <source>
        <dbReference type="SAM" id="SignalP"/>
    </source>
</evidence>
<dbReference type="KEGG" id="phu:Phum_PHUM262890"/>
<evidence type="ECO:0000313" key="11">
    <source>
        <dbReference type="EMBL" id="EEB13874.1"/>
    </source>
</evidence>
<accession>E0VKF8</accession>